<evidence type="ECO:0000256" key="1">
    <source>
        <dbReference type="ARBA" id="ARBA00000085"/>
    </source>
</evidence>
<feature type="transmembrane region" description="Helical" evidence="15">
    <location>
        <begin position="12"/>
        <end position="33"/>
    </location>
</feature>
<name>A0A4Y8PTN6_9BACL</name>
<dbReference type="InterPro" id="IPR003660">
    <property type="entry name" value="HAMP_dom"/>
</dbReference>
<evidence type="ECO:0000256" key="4">
    <source>
        <dbReference type="ARBA" id="ARBA00022475"/>
    </source>
</evidence>
<evidence type="ECO:0000259" key="17">
    <source>
        <dbReference type="PROSITE" id="PS50885"/>
    </source>
</evidence>
<dbReference type="Pfam" id="PF02743">
    <property type="entry name" value="dCache_1"/>
    <property type="match status" value="1"/>
</dbReference>
<dbReference type="Gene3D" id="3.30.450.20">
    <property type="entry name" value="PAS domain"/>
    <property type="match status" value="2"/>
</dbReference>
<reference evidence="18 19" key="1">
    <citation type="submission" date="2017-03" db="EMBL/GenBank/DDBJ databases">
        <title>Isolation of Levoglucosan Utilizing Bacteria.</title>
        <authorList>
            <person name="Arya A.S."/>
        </authorList>
    </citation>
    <scope>NUCLEOTIDE SEQUENCE [LARGE SCALE GENOMIC DNA]</scope>
    <source>
        <strain evidence="18 19">MEC069</strain>
    </source>
</reference>
<evidence type="ECO:0000313" key="18">
    <source>
        <dbReference type="EMBL" id="TFE84229.1"/>
    </source>
</evidence>
<dbReference type="PANTHER" id="PTHR34220">
    <property type="entry name" value="SENSOR HISTIDINE KINASE YPDA"/>
    <property type="match status" value="1"/>
</dbReference>
<dbReference type="Gene3D" id="3.30.565.10">
    <property type="entry name" value="Histidine kinase-like ATPase, C-terminal domain"/>
    <property type="match status" value="1"/>
</dbReference>
<dbReference type="Proteomes" id="UP000298246">
    <property type="component" value="Unassembled WGS sequence"/>
</dbReference>
<dbReference type="InterPro" id="IPR050640">
    <property type="entry name" value="Bact_2-comp_sensor_kinase"/>
</dbReference>
<keyword evidence="13 15" id="KW-0472">Membrane</keyword>
<dbReference type="Pfam" id="PF06580">
    <property type="entry name" value="His_kinase"/>
    <property type="match status" value="1"/>
</dbReference>
<evidence type="ECO:0000256" key="13">
    <source>
        <dbReference type="ARBA" id="ARBA00023136"/>
    </source>
</evidence>
<dbReference type="InterPro" id="IPR004358">
    <property type="entry name" value="Sig_transdc_His_kin-like_C"/>
</dbReference>
<keyword evidence="9 18" id="KW-0418">Kinase</keyword>
<gene>
    <name evidence="18" type="ORF">B5M42_20880</name>
</gene>
<dbReference type="SMART" id="SM00387">
    <property type="entry name" value="HATPase_c"/>
    <property type="match status" value="1"/>
</dbReference>
<dbReference type="CDD" id="cd06225">
    <property type="entry name" value="HAMP"/>
    <property type="match status" value="1"/>
</dbReference>
<dbReference type="InterPro" id="IPR033479">
    <property type="entry name" value="dCache_1"/>
</dbReference>
<keyword evidence="5" id="KW-0597">Phosphoprotein</keyword>
<dbReference type="AlphaFoldDB" id="A0A4Y8PTN6"/>
<dbReference type="SUPFAM" id="SSF158472">
    <property type="entry name" value="HAMP domain-like"/>
    <property type="match status" value="1"/>
</dbReference>
<dbReference type="InterPro" id="IPR036890">
    <property type="entry name" value="HATPase_C_sf"/>
</dbReference>
<keyword evidence="14" id="KW-0175">Coiled coil</keyword>
<keyword evidence="4" id="KW-1003">Cell membrane</keyword>
<accession>A0A4Y8PTN6</accession>
<dbReference type="GO" id="GO:0000155">
    <property type="term" value="F:phosphorelay sensor kinase activity"/>
    <property type="evidence" value="ECO:0007669"/>
    <property type="project" value="InterPro"/>
</dbReference>
<dbReference type="Pfam" id="PF00672">
    <property type="entry name" value="HAMP"/>
    <property type="match status" value="1"/>
</dbReference>
<dbReference type="OrthoDB" id="9776552at2"/>
<evidence type="ECO:0000256" key="8">
    <source>
        <dbReference type="ARBA" id="ARBA00022741"/>
    </source>
</evidence>
<keyword evidence="19" id="KW-1185">Reference proteome</keyword>
<dbReference type="SUPFAM" id="SSF55874">
    <property type="entry name" value="ATPase domain of HSP90 chaperone/DNA topoisomerase II/histidine kinase"/>
    <property type="match status" value="1"/>
</dbReference>
<feature type="transmembrane region" description="Helical" evidence="15">
    <location>
        <begin position="294"/>
        <end position="316"/>
    </location>
</feature>
<feature type="domain" description="Histidine kinase" evidence="16">
    <location>
        <begin position="472"/>
        <end position="582"/>
    </location>
</feature>
<keyword evidence="11 15" id="KW-1133">Transmembrane helix</keyword>
<evidence type="ECO:0000256" key="14">
    <source>
        <dbReference type="SAM" id="Coils"/>
    </source>
</evidence>
<evidence type="ECO:0000256" key="10">
    <source>
        <dbReference type="ARBA" id="ARBA00022840"/>
    </source>
</evidence>
<protein>
    <recommendedName>
        <fullName evidence="3">histidine kinase</fullName>
        <ecNumber evidence="3">2.7.13.3</ecNumber>
    </recommendedName>
</protein>
<evidence type="ECO:0000256" key="5">
    <source>
        <dbReference type="ARBA" id="ARBA00022553"/>
    </source>
</evidence>
<proteinExistence type="predicted"/>
<evidence type="ECO:0000256" key="15">
    <source>
        <dbReference type="SAM" id="Phobius"/>
    </source>
</evidence>
<dbReference type="InterPro" id="IPR003594">
    <property type="entry name" value="HATPase_dom"/>
</dbReference>
<dbReference type="GO" id="GO:0005524">
    <property type="term" value="F:ATP binding"/>
    <property type="evidence" value="ECO:0007669"/>
    <property type="project" value="UniProtKB-KW"/>
</dbReference>
<keyword evidence="7 15" id="KW-0812">Transmembrane</keyword>
<evidence type="ECO:0000256" key="2">
    <source>
        <dbReference type="ARBA" id="ARBA00004651"/>
    </source>
</evidence>
<keyword evidence="10" id="KW-0067">ATP-binding</keyword>
<dbReference type="SMART" id="SM00304">
    <property type="entry name" value="HAMP"/>
    <property type="match status" value="1"/>
</dbReference>
<evidence type="ECO:0000256" key="12">
    <source>
        <dbReference type="ARBA" id="ARBA00023012"/>
    </source>
</evidence>
<dbReference type="InterPro" id="IPR010559">
    <property type="entry name" value="Sig_transdc_His_kin_internal"/>
</dbReference>
<dbReference type="Pfam" id="PF02518">
    <property type="entry name" value="HATPase_c"/>
    <property type="match status" value="1"/>
</dbReference>
<comment type="catalytic activity">
    <reaction evidence="1">
        <text>ATP + protein L-histidine = ADP + protein N-phospho-L-histidine.</text>
        <dbReference type="EC" id="2.7.13.3"/>
    </reaction>
</comment>
<dbReference type="PANTHER" id="PTHR34220:SF7">
    <property type="entry name" value="SENSOR HISTIDINE KINASE YPDA"/>
    <property type="match status" value="1"/>
</dbReference>
<evidence type="ECO:0000256" key="11">
    <source>
        <dbReference type="ARBA" id="ARBA00022989"/>
    </source>
</evidence>
<dbReference type="Gene3D" id="6.10.340.10">
    <property type="match status" value="1"/>
</dbReference>
<sequence>MKLLQGWNSIRNRIFFSILLFLILPFLVSYYWLDRPLERVIEQKIGDASQEALTQVNFDIALFLDDMLRQAVAISTHPEVTELLQHPEHYSDYERLRLQDVVINKQFSSYFTETYVTLLDLNGHWLSNRYMTEDLYSAYVNTSWYREAAEAPFQLQWKLLGEPYVYSDKKPLITLVKSMTDLQTNRNIGVLLFAVAEPDLRKYLTPLDGEVALLDASGQMIAGPSAAGGESGSAGKAYLQEALKQRKGQSIVSDERGKWIVNYDTITETGWKLVQLIPYDTVFHEIFAIRRTNVAIVLGIFLLFMAITLSISWGITKPLKLLNKRMEDIQEREFRSVIAVSGPSEVATLIRTYNEMARQIRELIQRLKEQYQQREDLRFRALQAQIRPHFILNTLNNIKWMAYIRKESDIGDMLSSLGGMLEASIGRGGNLISLEQEMQYIENYIALMKLKYDDKLTLITTLPAELRAQEMLKFTLQPLVENCIQYGIEPLDGAGIIEVEAAVADDCVLLTVRDNGAGISPARLEELERLLESDLHGEWSTRVGLKNVHDRIRLHFGESFGLSLRSEPGAGTEVLVRLPQKLMEKGLKGEASR</sequence>
<dbReference type="PROSITE" id="PS50885">
    <property type="entry name" value="HAMP"/>
    <property type="match status" value="1"/>
</dbReference>
<feature type="coiled-coil region" evidence="14">
    <location>
        <begin position="346"/>
        <end position="380"/>
    </location>
</feature>
<dbReference type="RefSeq" id="WP_134756379.1">
    <property type="nucleotide sequence ID" value="NZ_MYFO02000019.1"/>
</dbReference>
<keyword evidence="6" id="KW-0808">Transferase</keyword>
<dbReference type="GO" id="GO:0005886">
    <property type="term" value="C:plasma membrane"/>
    <property type="evidence" value="ECO:0007669"/>
    <property type="project" value="UniProtKB-SubCell"/>
</dbReference>
<feature type="domain" description="HAMP" evidence="17">
    <location>
        <begin position="313"/>
        <end position="365"/>
    </location>
</feature>
<evidence type="ECO:0000256" key="7">
    <source>
        <dbReference type="ARBA" id="ARBA00022692"/>
    </source>
</evidence>
<evidence type="ECO:0000256" key="3">
    <source>
        <dbReference type="ARBA" id="ARBA00012438"/>
    </source>
</evidence>
<evidence type="ECO:0000313" key="19">
    <source>
        <dbReference type="Proteomes" id="UP000298246"/>
    </source>
</evidence>
<comment type="caution">
    <text evidence="18">The sequence shown here is derived from an EMBL/GenBank/DDBJ whole genome shotgun (WGS) entry which is preliminary data.</text>
</comment>
<organism evidence="18 19">
    <name type="scientific">Paenibacillus athensensis</name>
    <dbReference type="NCBI Taxonomy" id="1967502"/>
    <lineage>
        <taxon>Bacteria</taxon>
        <taxon>Bacillati</taxon>
        <taxon>Bacillota</taxon>
        <taxon>Bacilli</taxon>
        <taxon>Bacillales</taxon>
        <taxon>Paenibacillaceae</taxon>
        <taxon>Paenibacillus</taxon>
    </lineage>
</organism>
<evidence type="ECO:0000256" key="6">
    <source>
        <dbReference type="ARBA" id="ARBA00022679"/>
    </source>
</evidence>
<dbReference type="PROSITE" id="PS50109">
    <property type="entry name" value="HIS_KIN"/>
    <property type="match status" value="1"/>
</dbReference>
<dbReference type="InterPro" id="IPR005467">
    <property type="entry name" value="His_kinase_dom"/>
</dbReference>
<dbReference type="EMBL" id="MYFO01000037">
    <property type="protein sequence ID" value="TFE84229.1"/>
    <property type="molecule type" value="Genomic_DNA"/>
</dbReference>
<evidence type="ECO:0000259" key="16">
    <source>
        <dbReference type="PROSITE" id="PS50109"/>
    </source>
</evidence>
<evidence type="ECO:0000256" key="9">
    <source>
        <dbReference type="ARBA" id="ARBA00022777"/>
    </source>
</evidence>
<keyword evidence="8" id="KW-0547">Nucleotide-binding</keyword>
<dbReference type="EC" id="2.7.13.3" evidence="3"/>
<comment type="subcellular location">
    <subcellularLocation>
        <location evidence="2">Cell membrane</location>
        <topology evidence="2">Multi-pass membrane protein</topology>
    </subcellularLocation>
</comment>
<keyword evidence="12" id="KW-0902">Two-component regulatory system</keyword>
<dbReference type="PRINTS" id="PR00344">
    <property type="entry name" value="BCTRLSENSOR"/>
</dbReference>